<dbReference type="EMBL" id="JACNJD010000267">
    <property type="protein sequence ID" value="MBC8178235.1"/>
    <property type="molecule type" value="Genomic_DNA"/>
</dbReference>
<evidence type="ECO:0000313" key="2">
    <source>
        <dbReference type="Proteomes" id="UP000650524"/>
    </source>
</evidence>
<dbReference type="Gene3D" id="1.20.1440.60">
    <property type="entry name" value="23S rRNA-intervening sequence"/>
    <property type="match status" value="1"/>
</dbReference>
<dbReference type="PANTHER" id="PTHR38471">
    <property type="entry name" value="FOUR HELIX BUNDLE PROTEIN"/>
    <property type="match status" value="1"/>
</dbReference>
<comment type="caution">
    <text evidence="1">The sequence shown here is derived from an EMBL/GenBank/DDBJ whole genome shotgun (WGS) entry which is preliminary data.</text>
</comment>
<evidence type="ECO:0000313" key="1">
    <source>
        <dbReference type="EMBL" id="MBC8178235.1"/>
    </source>
</evidence>
<name>A0A8J6T3U1_9DELT</name>
<dbReference type="Proteomes" id="UP000650524">
    <property type="component" value="Unassembled WGS sequence"/>
</dbReference>
<organism evidence="1 2">
    <name type="scientific">Candidatus Desulfacyla euxinica</name>
    <dbReference type="NCBI Taxonomy" id="2841693"/>
    <lineage>
        <taxon>Bacteria</taxon>
        <taxon>Deltaproteobacteria</taxon>
        <taxon>Candidatus Desulfacyla</taxon>
    </lineage>
</organism>
<dbReference type="SUPFAM" id="SSF158446">
    <property type="entry name" value="IVS-encoded protein-like"/>
    <property type="match status" value="1"/>
</dbReference>
<protein>
    <submittedName>
        <fullName evidence="1">Four helix bundle protein</fullName>
    </submittedName>
</protein>
<dbReference type="PANTHER" id="PTHR38471:SF2">
    <property type="entry name" value="FOUR HELIX BUNDLE PROTEIN"/>
    <property type="match status" value="1"/>
</dbReference>
<reference evidence="1 2" key="1">
    <citation type="submission" date="2020-08" db="EMBL/GenBank/DDBJ databases">
        <title>Bridging the membrane lipid divide: bacteria of the FCB group superphylum have the potential to synthesize archaeal ether lipids.</title>
        <authorList>
            <person name="Villanueva L."/>
            <person name="Von Meijenfeldt F.A.B."/>
            <person name="Westbye A.B."/>
            <person name="Yadav S."/>
            <person name="Hopmans E.C."/>
            <person name="Dutilh B.E."/>
            <person name="Sinninghe Damste J.S."/>
        </authorList>
    </citation>
    <scope>NUCLEOTIDE SEQUENCE [LARGE SCALE GENOMIC DNA]</scope>
    <source>
        <strain evidence="1">NIOZ-UU27</strain>
    </source>
</reference>
<dbReference type="InterPro" id="IPR036583">
    <property type="entry name" value="23S_rRNA_IVS_sf"/>
</dbReference>
<proteinExistence type="predicted"/>
<gene>
    <name evidence="1" type="ORF">H8E19_12595</name>
</gene>
<dbReference type="Pfam" id="PF05635">
    <property type="entry name" value="23S_rRNA_IVP"/>
    <property type="match status" value="1"/>
</dbReference>
<dbReference type="AlphaFoldDB" id="A0A8J6T3U1"/>
<sequence length="125" mass="14146">MSNGGFRSLRVWQKGKELAVYIYKITNAGEFKKDYGLKDQIRRAVVSIPSNIAEGDELDTDKQATRHFFIAKGSCAEVLTQAIIAHEIRYIDSGVFEEIEKCCTELAKMLAKLIAARSKRQPFYP</sequence>
<dbReference type="NCBIfam" id="TIGR02436">
    <property type="entry name" value="four helix bundle protein"/>
    <property type="match status" value="1"/>
</dbReference>
<dbReference type="InterPro" id="IPR012657">
    <property type="entry name" value="23S_rRNA-intervening_sequence"/>
</dbReference>
<accession>A0A8J6T3U1</accession>
<dbReference type="CDD" id="cd16377">
    <property type="entry name" value="23S_rRNA_IVP_like"/>
    <property type="match status" value="1"/>
</dbReference>